<protein>
    <submittedName>
        <fullName evidence="3">Uncharacterized protein</fullName>
    </submittedName>
</protein>
<name>A0A839IQM9_9GAMM</name>
<proteinExistence type="predicted"/>
<dbReference type="EMBL" id="JACJFM010000007">
    <property type="protein sequence ID" value="MBB1486526.1"/>
    <property type="molecule type" value="Genomic_DNA"/>
</dbReference>
<sequence>MKVDEIVSQVAKASVSQDLLNKAGMPDLLADLFQPDLAEQPETLSHLMVIAIAQSQLLTRQQQTLQEQHSIIQKQSHDIERSNTAVSKHQKVLSQHQTQLKKLIEGYAERQGLSQAVAEPQGLSQEADDRIQSIEHALQNVITEQSEAIAGLQQFQSNEIQHLDDTVNEKIDFIEESLQASIDEQELALSGFQAYQENELRNLRDDLDFVKNELSDEIVEAKDLTESLANQNSEDMQFFENTLEENMTFLDDKLDAVHTACDTRLNKLSDDMQSELAQQSEALQNINSALSKELESLAEQLTSVQEEQAQSALKKDDDLGDKVDAVLEESKASAEAQNQNIQTLKEQLESLEAKSQSQNGEQKKHLLRVEQSLKKSVSNIGSTLSTHASFSKQLKATSHKELKALNLKIDQQEGDLSDALENFERRVQHLTLLAYGGIGVAVLTLIGLVWMSLSSFGV</sequence>
<evidence type="ECO:0000256" key="1">
    <source>
        <dbReference type="SAM" id="Coils"/>
    </source>
</evidence>
<evidence type="ECO:0000313" key="3">
    <source>
        <dbReference type="EMBL" id="MBB1486526.1"/>
    </source>
</evidence>
<feature type="coiled-coil region" evidence="1">
    <location>
        <begin position="193"/>
        <end position="231"/>
    </location>
</feature>
<dbReference type="RefSeq" id="WP_182808304.1">
    <property type="nucleotide sequence ID" value="NZ_JACJFM010000007.1"/>
</dbReference>
<keyword evidence="1" id="KW-0175">Coiled coil</keyword>
<keyword evidence="2" id="KW-1133">Transmembrane helix</keyword>
<evidence type="ECO:0000313" key="4">
    <source>
        <dbReference type="Proteomes" id="UP000565262"/>
    </source>
</evidence>
<dbReference type="AlphaFoldDB" id="A0A839IQM9"/>
<organism evidence="3 4">
    <name type="scientific">Oceanospirillum sediminis</name>
    <dbReference type="NCBI Taxonomy" id="2760088"/>
    <lineage>
        <taxon>Bacteria</taxon>
        <taxon>Pseudomonadati</taxon>
        <taxon>Pseudomonadota</taxon>
        <taxon>Gammaproteobacteria</taxon>
        <taxon>Oceanospirillales</taxon>
        <taxon>Oceanospirillaceae</taxon>
        <taxon>Oceanospirillum</taxon>
    </lineage>
</organism>
<keyword evidence="2" id="KW-0472">Membrane</keyword>
<keyword evidence="2" id="KW-0812">Transmembrane</keyword>
<evidence type="ECO:0000256" key="2">
    <source>
        <dbReference type="SAM" id="Phobius"/>
    </source>
</evidence>
<keyword evidence="4" id="KW-1185">Reference proteome</keyword>
<comment type="caution">
    <text evidence="3">The sequence shown here is derived from an EMBL/GenBank/DDBJ whole genome shotgun (WGS) entry which is preliminary data.</text>
</comment>
<dbReference type="Proteomes" id="UP000565262">
    <property type="component" value="Unassembled WGS sequence"/>
</dbReference>
<accession>A0A839IQM9</accession>
<gene>
    <name evidence="3" type="ORF">H4O21_07875</name>
</gene>
<feature type="transmembrane region" description="Helical" evidence="2">
    <location>
        <begin position="432"/>
        <end position="453"/>
    </location>
</feature>
<feature type="coiled-coil region" evidence="1">
    <location>
        <begin position="269"/>
        <end position="361"/>
    </location>
</feature>
<reference evidence="3 4" key="1">
    <citation type="submission" date="2020-08" db="EMBL/GenBank/DDBJ databases">
        <title>Oceanospirillum sp. nov. isolated from marine sediment.</title>
        <authorList>
            <person name="Ji X."/>
        </authorList>
    </citation>
    <scope>NUCLEOTIDE SEQUENCE [LARGE SCALE GENOMIC DNA]</scope>
    <source>
        <strain evidence="3 4">D5</strain>
    </source>
</reference>